<keyword evidence="3" id="KW-1185">Reference proteome</keyword>
<feature type="compositionally biased region" description="Polar residues" evidence="1">
    <location>
        <begin position="65"/>
        <end position="75"/>
    </location>
</feature>
<evidence type="ECO:0000313" key="3">
    <source>
        <dbReference type="Proteomes" id="UP001152622"/>
    </source>
</evidence>
<organism evidence="2 3">
    <name type="scientific">Synaphobranchus kaupii</name>
    <name type="common">Kaup's arrowtooth eel</name>
    <dbReference type="NCBI Taxonomy" id="118154"/>
    <lineage>
        <taxon>Eukaryota</taxon>
        <taxon>Metazoa</taxon>
        <taxon>Chordata</taxon>
        <taxon>Craniata</taxon>
        <taxon>Vertebrata</taxon>
        <taxon>Euteleostomi</taxon>
        <taxon>Actinopterygii</taxon>
        <taxon>Neopterygii</taxon>
        <taxon>Teleostei</taxon>
        <taxon>Anguilliformes</taxon>
        <taxon>Synaphobranchidae</taxon>
        <taxon>Synaphobranchus</taxon>
    </lineage>
</organism>
<name>A0A9Q1ETC4_SYNKA</name>
<protein>
    <submittedName>
        <fullName evidence="2">Uncharacterized protein</fullName>
    </submittedName>
</protein>
<reference evidence="2" key="1">
    <citation type="journal article" date="2023" name="Science">
        <title>Genome structures resolve the early diversification of teleost fishes.</title>
        <authorList>
            <person name="Parey E."/>
            <person name="Louis A."/>
            <person name="Montfort J."/>
            <person name="Bouchez O."/>
            <person name="Roques C."/>
            <person name="Iampietro C."/>
            <person name="Lluch J."/>
            <person name="Castinel A."/>
            <person name="Donnadieu C."/>
            <person name="Desvignes T."/>
            <person name="Floi Bucao C."/>
            <person name="Jouanno E."/>
            <person name="Wen M."/>
            <person name="Mejri S."/>
            <person name="Dirks R."/>
            <person name="Jansen H."/>
            <person name="Henkel C."/>
            <person name="Chen W.J."/>
            <person name="Zahm M."/>
            <person name="Cabau C."/>
            <person name="Klopp C."/>
            <person name="Thompson A.W."/>
            <person name="Robinson-Rechavi M."/>
            <person name="Braasch I."/>
            <person name="Lecointre G."/>
            <person name="Bobe J."/>
            <person name="Postlethwait J.H."/>
            <person name="Berthelot C."/>
            <person name="Roest Crollius H."/>
            <person name="Guiguen Y."/>
        </authorList>
    </citation>
    <scope>NUCLEOTIDE SEQUENCE</scope>
    <source>
        <strain evidence="2">WJC10195</strain>
    </source>
</reference>
<comment type="caution">
    <text evidence="2">The sequence shown here is derived from an EMBL/GenBank/DDBJ whole genome shotgun (WGS) entry which is preliminary data.</text>
</comment>
<sequence>MNRAVVRPAPLAFSKALGKPLAAGSDILRSELPPRSRHPRLGDALRPFVPRHRFQGDNETAGPLTRNQMKVSQPR</sequence>
<gene>
    <name evidence="2" type="ORF">SKAU_G00288530</name>
</gene>
<dbReference type="AlphaFoldDB" id="A0A9Q1ETC4"/>
<proteinExistence type="predicted"/>
<dbReference type="Proteomes" id="UP001152622">
    <property type="component" value="Chromosome 12"/>
</dbReference>
<accession>A0A9Q1ETC4</accession>
<evidence type="ECO:0000313" key="2">
    <source>
        <dbReference type="EMBL" id="KAJ8344660.1"/>
    </source>
</evidence>
<evidence type="ECO:0000256" key="1">
    <source>
        <dbReference type="SAM" id="MobiDB-lite"/>
    </source>
</evidence>
<dbReference type="EMBL" id="JAINUF010000012">
    <property type="protein sequence ID" value="KAJ8344660.1"/>
    <property type="molecule type" value="Genomic_DNA"/>
</dbReference>
<feature type="region of interest" description="Disordered" evidence="1">
    <location>
        <begin position="29"/>
        <end position="75"/>
    </location>
</feature>